<evidence type="ECO:0000313" key="1">
    <source>
        <dbReference type="EMBL" id="KKM25814.1"/>
    </source>
</evidence>
<comment type="caution">
    <text evidence="1">The sequence shown here is derived from an EMBL/GenBank/DDBJ whole genome shotgun (WGS) entry which is preliminary data.</text>
</comment>
<accession>A0A0F9J067</accession>
<sequence>VTGSYFPLTELGTAQAFTLTQTADTTDTTDFATAQANGGFNTMRQTLATVAIELSQFYSVAAEFHAALLARDELIIQINPDGAYTGASPTAYSIARGYFKPVTDNYEGDVGGDENESITFNLSVPQSPATLETPFTWEHGSATTLNQAIQDLLSAFLTQAEVQVQYLPNGVTTAGQGGKEGNAVVTEISLSGGVDVMNEFTVSLQGTGALALTS</sequence>
<proteinExistence type="predicted"/>
<gene>
    <name evidence="1" type="ORF">LCGC14_1591140</name>
</gene>
<protein>
    <submittedName>
        <fullName evidence="1">Uncharacterized protein</fullName>
    </submittedName>
</protein>
<feature type="non-terminal residue" evidence="1">
    <location>
        <position position="1"/>
    </location>
</feature>
<dbReference type="AlphaFoldDB" id="A0A0F9J067"/>
<organism evidence="1">
    <name type="scientific">marine sediment metagenome</name>
    <dbReference type="NCBI Taxonomy" id="412755"/>
    <lineage>
        <taxon>unclassified sequences</taxon>
        <taxon>metagenomes</taxon>
        <taxon>ecological metagenomes</taxon>
    </lineage>
</organism>
<reference evidence="1" key="1">
    <citation type="journal article" date="2015" name="Nature">
        <title>Complex archaea that bridge the gap between prokaryotes and eukaryotes.</title>
        <authorList>
            <person name="Spang A."/>
            <person name="Saw J.H."/>
            <person name="Jorgensen S.L."/>
            <person name="Zaremba-Niedzwiedzka K."/>
            <person name="Martijn J."/>
            <person name="Lind A.E."/>
            <person name="van Eijk R."/>
            <person name="Schleper C."/>
            <person name="Guy L."/>
            <person name="Ettema T.J."/>
        </authorList>
    </citation>
    <scope>NUCLEOTIDE SEQUENCE</scope>
</reference>
<name>A0A0F9J067_9ZZZZ</name>
<dbReference type="EMBL" id="LAZR01012635">
    <property type="protein sequence ID" value="KKM25814.1"/>
    <property type="molecule type" value="Genomic_DNA"/>
</dbReference>